<accession>A0A1H2TNG2</accession>
<dbReference type="Proteomes" id="UP000198816">
    <property type="component" value="Unassembled WGS sequence"/>
</dbReference>
<feature type="domain" description="RlpA-like protein double-psi beta-barrel" evidence="5">
    <location>
        <begin position="29"/>
        <end position="116"/>
    </location>
</feature>
<proteinExistence type="inferred from homology"/>
<dbReference type="Pfam" id="PF03330">
    <property type="entry name" value="DPBB_1"/>
    <property type="match status" value="1"/>
</dbReference>
<dbReference type="NCBIfam" id="TIGR00413">
    <property type="entry name" value="rlpA"/>
    <property type="match status" value="1"/>
</dbReference>
<feature type="signal peptide" evidence="3">
    <location>
        <begin position="1"/>
        <end position="25"/>
    </location>
</feature>
<dbReference type="OrthoDB" id="9779128at2"/>
<keyword evidence="7" id="KW-1185">Reference proteome</keyword>
<reference evidence="7" key="1">
    <citation type="submission" date="2016-10" db="EMBL/GenBank/DDBJ databases">
        <authorList>
            <person name="Varghese N."/>
            <person name="Submissions S."/>
        </authorList>
    </citation>
    <scope>NUCLEOTIDE SEQUENCE [LARGE SCALE GENOMIC DNA]</scope>
    <source>
        <strain evidence="7">DSM 217</strain>
    </source>
</reference>
<dbReference type="HAMAP" id="MF_02071">
    <property type="entry name" value="RlpA"/>
    <property type="match status" value="1"/>
</dbReference>
<evidence type="ECO:0000313" key="6">
    <source>
        <dbReference type="EMBL" id="SDW45372.1"/>
    </source>
</evidence>
<dbReference type="EMBL" id="FNNZ01000004">
    <property type="protein sequence ID" value="SDW45372.1"/>
    <property type="molecule type" value="Genomic_DNA"/>
</dbReference>
<evidence type="ECO:0000313" key="7">
    <source>
        <dbReference type="Proteomes" id="UP000198816"/>
    </source>
</evidence>
<dbReference type="EC" id="4.2.2.-" evidence="3"/>
<dbReference type="SUPFAM" id="SSF50685">
    <property type="entry name" value="Barwin-like endoglucanases"/>
    <property type="match status" value="1"/>
</dbReference>
<dbReference type="GO" id="GO:0071555">
    <property type="term" value="P:cell wall organization"/>
    <property type="evidence" value="ECO:0007669"/>
    <property type="project" value="UniProtKB-KW"/>
</dbReference>
<dbReference type="PANTHER" id="PTHR34183:SF8">
    <property type="entry name" value="ENDOLYTIC PEPTIDOGLYCAN TRANSGLYCOSYLASE RLPA-RELATED"/>
    <property type="match status" value="1"/>
</dbReference>
<dbReference type="GO" id="GO:0000270">
    <property type="term" value="P:peptidoglycan metabolic process"/>
    <property type="evidence" value="ECO:0007669"/>
    <property type="project" value="UniProtKB-UniRule"/>
</dbReference>
<comment type="function">
    <text evidence="3">Lytic transglycosylase with a strong preference for naked glycan strands that lack stem peptides.</text>
</comment>
<dbReference type="RefSeq" id="WP_093029176.1">
    <property type="nucleotide sequence ID" value="NZ_FNNZ01000004.1"/>
</dbReference>
<evidence type="ECO:0000259" key="5">
    <source>
        <dbReference type="Pfam" id="PF03330"/>
    </source>
</evidence>
<evidence type="ECO:0000256" key="4">
    <source>
        <dbReference type="RuleBase" id="RU003495"/>
    </source>
</evidence>
<evidence type="ECO:0000256" key="3">
    <source>
        <dbReference type="HAMAP-Rule" id="MF_02071"/>
    </source>
</evidence>
<evidence type="ECO:0000256" key="2">
    <source>
        <dbReference type="ARBA" id="ARBA00023316"/>
    </source>
</evidence>
<dbReference type="PANTHER" id="PTHR34183">
    <property type="entry name" value="ENDOLYTIC PEPTIDOGLYCAN TRANSGLYCOSYLASE RLPA"/>
    <property type="match status" value="1"/>
</dbReference>
<keyword evidence="1 3" id="KW-0456">Lyase</keyword>
<comment type="similarity">
    <text evidence="3 4">Belongs to the RlpA family.</text>
</comment>
<sequence precursor="true">MIRQNIWLTPALALLAFIPTATLQANVTDGVASYYGDRFDGRRTASGVRFDKDALTAAHRTLEFGTRVTVTNKANGRSVDVVINDRGPFSRGRTIDLSKAAAREIGMLGRGVAPVRLEIVDSGSPSWSTGETVALAEAQRVLMDLF</sequence>
<dbReference type="STRING" id="1058.SAMN05421783_10479"/>
<keyword evidence="2 3" id="KW-0961">Cell wall biogenesis/degradation</keyword>
<keyword evidence="3" id="KW-0732">Signal</keyword>
<dbReference type="CDD" id="cd22268">
    <property type="entry name" value="DPBB_RlpA-like"/>
    <property type="match status" value="1"/>
</dbReference>
<dbReference type="InterPro" id="IPR034718">
    <property type="entry name" value="RlpA"/>
</dbReference>
<dbReference type="InterPro" id="IPR036908">
    <property type="entry name" value="RlpA-like_sf"/>
</dbReference>
<dbReference type="InterPro" id="IPR012997">
    <property type="entry name" value="RplA"/>
</dbReference>
<gene>
    <name evidence="3" type="primary">rlpA</name>
    <name evidence="6" type="ORF">SAMN05421783_10479</name>
</gene>
<keyword evidence="6" id="KW-0449">Lipoprotein</keyword>
<dbReference type="InterPro" id="IPR009009">
    <property type="entry name" value="RlpA-like_DPBB"/>
</dbReference>
<evidence type="ECO:0000256" key="1">
    <source>
        <dbReference type="ARBA" id="ARBA00023239"/>
    </source>
</evidence>
<dbReference type="GO" id="GO:0008932">
    <property type="term" value="F:lytic endotransglycosylase activity"/>
    <property type="evidence" value="ECO:0007669"/>
    <property type="project" value="UniProtKB-UniRule"/>
</dbReference>
<feature type="chain" id="PRO_5011800478" description="Endolytic peptidoglycan transglycosylase RlpA" evidence="3">
    <location>
        <begin position="26"/>
        <end position="146"/>
    </location>
</feature>
<dbReference type="AlphaFoldDB" id="A0A1H2TNG2"/>
<organism evidence="6 7">
    <name type="scientific">Thiocapsa roseopersicina</name>
    <dbReference type="NCBI Taxonomy" id="1058"/>
    <lineage>
        <taxon>Bacteria</taxon>
        <taxon>Pseudomonadati</taxon>
        <taxon>Pseudomonadota</taxon>
        <taxon>Gammaproteobacteria</taxon>
        <taxon>Chromatiales</taxon>
        <taxon>Chromatiaceae</taxon>
        <taxon>Thiocapsa</taxon>
    </lineage>
</organism>
<name>A0A1H2TNG2_THIRO</name>
<dbReference type="Gene3D" id="2.40.40.10">
    <property type="entry name" value="RlpA-like domain"/>
    <property type="match status" value="1"/>
</dbReference>
<protein>
    <recommendedName>
        <fullName evidence="3">Endolytic peptidoglycan transglycosylase RlpA</fullName>
        <ecNumber evidence="3">4.2.2.-</ecNumber>
    </recommendedName>
</protein>